<gene>
    <name evidence="1" type="ORF">GSD1FS_1961</name>
</gene>
<accession>A0A7K1J7Q6</accession>
<name>A0A7K1J7Q6_9BIFI</name>
<protein>
    <submittedName>
        <fullName evidence="1">Uncharacterized protein</fullName>
    </submittedName>
</protein>
<sequence>MKARGLNVLYDGNFEQFLAEDHDASTLKEDTDNALGTYCRMFHEPFFNIEENSIRVSAEELYRWVSWCIYYGRSKDEYPLANQ</sequence>
<reference evidence="1 2" key="1">
    <citation type="submission" date="2019-09" db="EMBL/GenBank/DDBJ databases">
        <title>Bifidobacterium canis sp. nov., isolated from the digestive tract of German Shepherd dog puppy.</title>
        <authorList>
            <person name="Bunesova V."/>
        </authorList>
    </citation>
    <scope>NUCLEOTIDE SEQUENCE [LARGE SCALE GENOMIC DNA]</scope>
    <source>
        <strain evidence="1 2">GSD1FS</strain>
    </source>
</reference>
<dbReference type="RefSeq" id="WP_155589363.1">
    <property type="nucleotide sequence ID" value="NZ_WNLP01000017.1"/>
</dbReference>
<proteinExistence type="predicted"/>
<comment type="caution">
    <text evidence="1">The sequence shown here is derived from an EMBL/GenBank/DDBJ whole genome shotgun (WGS) entry which is preliminary data.</text>
</comment>
<dbReference type="AlphaFoldDB" id="A0A7K1J7Q6"/>
<dbReference type="EMBL" id="WNLP01000017">
    <property type="protein sequence ID" value="MUH60579.1"/>
    <property type="molecule type" value="Genomic_DNA"/>
</dbReference>
<dbReference type="Proteomes" id="UP000487882">
    <property type="component" value="Unassembled WGS sequence"/>
</dbReference>
<evidence type="ECO:0000313" key="2">
    <source>
        <dbReference type="Proteomes" id="UP000487882"/>
    </source>
</evidence>
<organism evidence="1 2">
    <name type="scientific">Bifidobacterium canis</name>
    <dbReference type="NCBI Taxonomy" id="2610880"/>
    <lineage>
        <taxon>Bacteria</taxon>
        <taxon>Bacillati</taxon>
        <taxon>Actinomycetota</taxon>
        <taxon>Actinomycetes</taxon>
        <taxon>Bifidobacteriales</taxon>
        <taxon>Bifidobacteriaceae</taxon>
        <taxon>Bifidobacterium</taxon>
    </lineage>
</organism>
<keyword evidence="2" id="KW-1185">Reference proteome</keyword>
<evidence type="ECO:0000313" key="1">
    <source>
        <dbReference type="EMBL" id="MUH60579.1"/>
    </source>
</evidence>